<name>A0A0L8C7U8_ENSAD</name>
<sequence length="340" mass="38274">MKVMHYHFGKDGGAERFFVHLVNSLAERGVDQTAVIRPGRIWRKDIEGATRIVESNFRNLSLDRILLPMKVSSMARREKPDALFAWMPRASRLMPNYKGCIKISRLGDYPLRLDYFRNTDCLVCNTPGIAEHVRNIGWKRDVEVISNFTGTERVPPVSRATLDTPDNAPVVMSMGRFVPRKGFHTLIEAIAKVPDVHLWLIGDGEQRENLEKLAADLGVANRVRFAGWQKDVRPFLAAADIFVMASSHEPLGNVVLESWAQGTPVVSSRSEGPQWFMRDGENGLMVDIGDADGFGRAIERIANDQQLGLRLAERGHETLMNQFSKQAITDAYLKLFTSKK</sequence>
<dbReference type="InterPro" id="IPR001296">
    <property type="entry name" value="Glyco_trans_1"/>
</dbReference>
<dbReference type="CDD" id="cd03811">
    <property type="entry name" value="GT4_GT28_WabH-like"/>
    <property type="match status" value="1"/>
</dbReference>
<dbReference type="PANTHER" id="PTHR12526">
    <property type="entry name" value="GLYCOSYLTRANSFERASE"/>
    <property type="match status" value="1"/>
</dbReference>
<reference evidence="4" key="1">
    <citation type="submission" date="2015-07" db="EMBL/GenBank/DDBJ databases">
        <title>Whole genome sequence of an Ensifer adhaerens strain isolated from a cave pool in the Wind Cave National Park.</title>
        <authorList>
            <person name="Eng W.W.H."/>
            <person name="Gan H.M."/>
            <person name="Barton H.A."/>
            <person name="Savka M.A."/>
        </authorList>
    </citation>
    <scope>NUCLEOTIDE SEQUENCE [LARGE SCALE GENOMIC DNA]</scope>
    <source>
        <strain evidence="4">SD006</strain>
    </source>
</reference>
<dbReference type="SUPFAM" id="SSF53756">
    <property type="entry name" value="UDP-Glycosyltransferase/glycogen phosphorylase"/>
    <property type="match status" value="1"/>
</dbReference>
<dbReference type="Proteomes" id="UP000037425">
    <property type="component" value="Unassembled WGS sequence"/>
</dbReference>
<evidence type="ECO:0000313" key="3">
    <source>
        <dbReference type="EMBL" id="KOF22894.1"/>
    </source>
</evidence>
<dbReference type="RefSeq" id="WP_053247674.1">
    <property type="nucleotide sequence ID" value="NZ_LGAP01000001.1"/>
</dbReference>
<comment type="caution">
    <text evidence="3">The sequence shown here is derived from an EMBL/GenBank/DDBJ whole genome shotgun (WGS) entry which is preliminary data.</text>
</comment>
<accession>A0A0L8C7U8</accession>
<dbReference type="AlphaFoldDB" id="A0A0L8C7U8"/>
<dbReference type="PATRIC" id="fig|106592.7.peg.826"/>
<dbReference type="InterPro" id="IPR028098">
    <property type="entry name" value="Glyco_trans_4-like_N"/>
</dbReference>
<dbReference type="Gene3D" id="3.40.50.2000">
    <property type="entry name" value="Glycogen Phosphorylase B"/>
    <property type="match status" value="2"/>
</dbReference>
<dbReference type="EMBL" id="LGAP01000001">
    <property type="protein sequence ID" value="KOF22894.1"/>
    <property type="molecule type" value="Genomic_DNA"/>
</dbReference>
<feature type="domain" description="Glycosyltransferase subfamily 4-like N-terminal" evidence="2">
    <location>
        <begin position="12"/>
        <end position="153"/>
    </location>
</feature>
<evidence type="ECO:0000259" key="2">
    <source>
        <dbReference type="Pfam" id="PF13439"/>
    </source>
</evidence>
<dbReference type="GO" id="GO:0016757">
    <property type="term" value="F:glycosyltransferase activity"/>
    <property type="evidence" value="ECO:0007669"/>
    <property type="project" value="InterPro"/>
</dbReference>
<dbReference type="Pfam" id="PF13439">
    <property type="entry name" value="Glyco_transf_4"/>
    <property type="match status" value="1"/>
</dbReference>
<gene>
    <name evidence="3" type="ORF">AC244_03870</name>
</gene>
<organism evidence="3 4">
    <name type="scientific">Ensifer adhaerens</name>
    <name type="common">Sinorhizobium morelense</name>
    <dbReference type="NCBI Taxonomy" id="106592"/>
    <lineage>
        <taxon>Bacteria</taxon>
        <taxon>Pseudomonadati</taxon>
        <taxon>Pseudomonadota</taxon>
        <taxon>Alphaproteobacteria</taxon>
        <taxon>Hyphomicrobiales</taxon>
        <taxon>Rhizobiaceae</taxon>
        <taxon>Sinorhizobium/Ensifer group</taxon>
        <taxon>Ensifer</taxon>
    </lineage>
</organism>
<evidence type="ECO:0000259" key="1">
    <source>
        <dbReference type="Pfam" id="PF00534"/>
    </source>
</evidence>
<dbReference type="Pfam" id="PF00534">
    <property type="entry name" value="Glycos_transf_1"/>
    <property type="match status" value="1"/>
</dbReference>
<proteinExistence type="predicted"/>
<protein>
    <submittedName>
        <fullName evidence="3">Lipopolysaccharide biosynthesis protein</fullName>
    </submittedName>
</protein>
<feature type="domain" description="Glycosyl transferase family 1" evidence="1">
    <location>
        <begin position="159"/>
        <end position="316"/>
    </location>
</feature>
<dbReference type="OrthoDB" id="529131at2"/>
<evidence type="ECO:0000313" key="4">
    <source>
        <dbReference type="Proteomes" id="UP000037425"/>
    </source>
</evidence>